<feature type="domain" description="DUF1648" evidence="2">
    <location>
        <begin position="12"/>
        <end position="59"/>
    </location>
</feature>
<comment type="caution">
    <text evidence="3">The sequence shown here is derived from an EMBL/GenBank/DDBJ whole genome shotgun (WGS) entry which is preliminary data.</text>
</comment>
<sequence length="224" mass="24977">MGGSNPVVLVALLTAVSLVITIFKYHDAPEKVPIWWDLHAHPWLWVPRWFGLFFLPVLTFLVPYALYQTVVNSNLESHGHESKSSIFHIVVLPAIFLFIVQTFVLLPAAVDELHNFPARTFVANVALWLLIWLGHNIKHVEPNSVVGIVNPWTSNAAWDSLHQQAGLVFEVAGVLLFILAFFLPIGWPLTVGLIVLWLGPWIVAYALAYSTASTSSEREPLVSA</sequence>
<feature type="transmembrane region" description="Helical" evidence="1">
    <location>
        <begin position="165"/>
        <end position="183"/>
    </location>
</feature>
<feature type="transmembrane region" description="Helical" evidence="1">
    <location>
        <begin position="46"/>
        <end position="66"/>
    </location>
</feature>
<evidence type="ECO:0000259" key="2">
    <source>
        <dbReference type="Pfam" id="PF07853"/>
    </source>
</evidence>
<dbReference type="PANTHER" id="PTHR37810:SF5">
    <property type="entry name" value="IMMUNITY PROTEIN SDPI"/>
    <property type="match status" value="1"/>
</dbReference>
<gene>
    <name evidence="3" type="ORF">KC19_1G182300</name>
</gene>
<dbReference type="EMBL" id="CM026421">
    <property type="protein sequence ID" value="KAG0591538.1"/>
    <property type="molecule type" value="Genomic_DNA"/>
</dbReference>
<dbReference type="PANTHER" id="PTHR37810">
    <property type="entry name" value="IMMUNITY PROTEIN SDPI"/>
    <property type="match status" value="1"/>
</dbReference>
<dbReference type="InterPro" id="IPR012867">
    <property type="entry name" value="DUF1648"/>
</dbReference>
<dbReference type="Proteomes" id="UP000822688">
    <property type="component" value="Chromosome 1"/>
</dbReference>
<organism evidence="3 4">
    <name type="scientific">Ceratodon purpureus</name>
    <name type="common">Fire moss</name>
    <name type="synonym">Dicranum purpureum</name>
    <dbReference type="NCBI Taxonomy" id="3225"/>
    <lineage>
        <taxon>Eukaryota</taxon>
        <taxon>Viridiplantae</taxon>
        <taxon>Streptophyta</taxon>
        <taxon>Embryophyta</taxon>
        <taxon>Bryophyta</taxon>
        <taxon>Bryophytina</taxon>
        <taxon>Bryopsida</taxon>
        <taxon>Dicranidae</taxon>
        <taxon>Pseudoditrichales</taxon>
        <taxon>Ditrichaceae</taxon>
        <taxon>Ceratodon</taxon>
    </lineage>
</organism>
<keyword evidence="1" id="KW-1133">Transmembrane helix</keyword>
<dbReference type="GO" id="GO:0009636">
    <property type="term" value="P:response to toxic substance"/>
    <property type="evidence" value="ECO:0007669"/>
    <property type="project" value="TreeGrafter"/>
</dbReference>
<evidence type="ECO:0000313" key="3">
    <source>
        <dbReference type="EMBL" id="KAG0591538.1"/>
    </source>
</evidence>
<feature type="transmembrane region" description="Helical" evidence="1">
    <location>
        <begin position="7"/>
        <end position="26"/>
    </location>
</feature>
<feature type="transmembrane region" description="Helical" evidence="1">
    <location>
        <begin position="189"/>
        <end position="208"/>
    </location>
</feature>
<dbReference type="AlphaFoldDB" id="A0A8T0J9L2"/>
<keyword evidence="1" id="KW-0812">Transmembrane</keyword>
<name>A0A8T0J9L2_CERPU</name>
<keyword evidence="4" id="KW-1185">Reference proteome</keyword>
<dbReference type="Pfam" id="PF07853">
    <property type="entry name" value="DUF1648"/>
    <property type="match status" value="1"/>
</dbReference>
<accession>A0A8T0J9L2</accession>
<evidence type="ECO:0000313" key="4">
    <source>
        <dbReference type="Proteomes" id="UP000822688"/>
    </source>
</evidence>
<proteinExistence type="predicted"/>
<feature type="transmembrane region" description="Helical" evidence="1">
    <location>
        <begin position="86"/>
        <end position="110"/>
    </location>
</feature>
<dbReference type="OrthoDB" id="1910516at2759"/>
<reference evidence="3" key="1">
    <citation type="submission" date="2020-06" db="EMBL/GenBank/DDBJ databases">
        <title>WGS assembly of Ceratodon purpureus strain R40.</title>
        <authorList>
            <person name="Carey S.B."/>
            <person name="Jenkins J."/>
            <person name="Shu S."/>
            <person name="Lovell J.T."/>
            <person name="Sreedasyam A."/>
            <person name="Maumus F."/>
            <person name="Tiley G.P."/>
            <person name="Fernandez-Pozo N."/>
            <person name="Barry K."/>
            <person name="Chen C."/>
            <person name="Wang M."/>
            <person name="Lipzen A."/>
            <person name="Daum C."/>
            <person name="Saski C.A."/>
            <person name="Payton A.C."/>
            <person name="Mcbreen J.C."/>
            <person name="Conrad R.E."/>
            <person name="Kollar L.M."/>
            <person name="Olsson S."/>
            <person name="Huttunen S."/>
            <person name="Landis J.B."/>
            <person name="Wickett N.J."/>
            <person name="Johnson M.G."/>
            <person name="Rensing S.A."/>
            <person name="Grimwood J."/>
            <person name="Schmutz J."/>
            <person name="Mcdaniel S.F."/>
        </authorList>
    </citation>
    <scope>NUCLEOTIDE SEQUENCE</scope>
    <source>
        <strain evidence="3">R40</strain>
    </source>
</reference>
<keyword evidence="1" id="KW-0472">Membrane</keyword>
<feature type="transmembrane region" description="Helical" evidence="1">
    <location>
        <begin position="116"/>
        <end position="134"/>
    </location>
</feature>
<evidence type="ECO:0000256" key="1">
    <source>
        <dbReference type="SAM" id="Phobius"/>
    </source>
</evidence>
<protein>
    <recommendedName>
        <fullName evidence="2">DUF1648 domain-containing protein</fullName>
    </recommendedName>
</protein>